<dbReference type="InterPro" id="IPR054581">
    <property type="entry name" value="EncFtn-like"/>
</dbReference>
<dbReference type="InterPro" id="IPR009078">
    <property type="entry name" value="Ferritin-like_SF"/>
</dbReference>
<dbReference type="Gene3D" id="6.10.140.1960">
    <property type="match status" value="1"/>
</dbReference>
<feature type="compositionally biased region" description="Basic residues" evidence="6">
    <location>
        <begin position="125"/>
        <end position="138"/>
    </location>
</feature>
<sequence length="138" mass="15768">MGSESLHAPRERLSRRTLTIHHAIVSIMEELEAVDWYRQRADDCEDEELREILLHNMREEIEHAAMALEWLRRYDADVDEQFRTYLFTDGKPIMAVEEGAEHEEAPEDVGLDADATKPPSPAPSGRRKTIGSLKGKKG</sequence>
<evidence type="ECO:0000313" key="7">
    <source>
        <dbReference type="EMBL" id="SOD93811.1"/>
    </source>
</evidence>
<gene>
    <name evidence="7" type="ORF">SAMN05421508_103209</name>
</gene>
<dbReference type="GO" id="GO:0006879">
    <property type="term" value="P:intracellular iron ion homeostasis"/>
    <property type="evidence" value="ECO:0007669"/>
    <property type="project" value="UniProtKB-KW"/>
</dbReference>
<keyword evidence="2" id="KW-0479">Metal-binding</keyword>
<keyword evidence="8" id="KW-1185">Reference proteome</keyword>
<dbReference type="Proteomes" id="UP000219621">
    <property type="component" value="Unassembled WGS sequence"/>
</dbReference>
<keyword evidence="5" id="KW-1284">Encapsulin nanocompartment</keyword>
<feature type="region of interest" description="Disordered" evidence="6">
    <location>
        <begin position="96"/>
        <end position="138"/>
    </location>
</feature>
<proteinExistence type="predicted"/>
<dbReference type="GO" id="GO:0140737">
    <property type="term" value="C:encapsulin nanocompartment"/>
    <property type="evidence" value="ECO:0007669"/>
    <property type="project" value="UniProtKB-SubCell"/>
</dbReference>
<organism evidence="7 8">
    <name type="scientific">Caenispirillum bisanense</name>
    <dbReference type="NCBI Taxonomy" id="414052"/>
    <lineage>
        <taxon>Bacteria</taxon>
        <taxon>Pseudomonadati</taxon>
        <taxon>Pseudomonadota</taxon>
        <taxon>Alphaproteobacteria</taxon>
        <taxon>Rhodospirillales</taxon>
        <taxon>Novispirillaceae</taxon>
        <taxon>Caenispirillum</taxon>
    </lineage>
</organism>
<dbReference type="CDD" id="cd00657">
    <property type="entry name" value="Ferritin_like"/>
    <property type="match status" value="1"/>
</dbReference>
<keyword evidence="3" id="KW-0408">Iron</keyword>
<name>A0A286GE67_9PROT</name>
<dbReference type="SUPFAM" id="SSF47240">
    <property type="entry name" value="Ferritin-like"/>
    <property type="match status" value="1"/>
</dbReference>
<accession>A0A286GE67</accession>
<evidence type="ECO:0000256" key="1">
    <source>
        <dbReference type="ARBA" id="ARBA00022434"/>
    </source>
</evidence>
<evidence type="ECO:0000256" key="6">
    <source>
        <dbReference type="SAM" id="MobiDB-lite"/>
    </source>
</evidence>
<reference evidence="7 8" key="1">
    <citation type="submission" date="2017-09" db="EMBL/GenBank/DDBJ databases">
        <authorList>
            <person name="Ehlers B."/>
            <person name="Leendertz F.H."/>
        </authorList>
    </citation>
    <scope>NUCLEOTIDE SEQUENCE [LARGE SCALE GENOMIC DNA]</scope>
    <source>
        <strain evidence="7 8">USBA 140</strain>
    </source>
</reference>
<evidence type="ECO:0000256" key="3">
    <source>
        <dbReference type="ARBA" id="ARBA00023004"/>
    </source>
</evidence>
<feature type="compositionally biased region" description="Acidic residues" evidence="6">
    <location>
        <begin position="98"/>
        <end position="111"/>
    </location>
</feature>
<evidence type="ECO:0008006" key="9">
    <source>
        <dbReference type="Google" id="ProtNLM"/>
    </source>
</evidence>
<evidence type="ECO:0000256" key="4">
    <source>
        <dbReference type="ARBA" id="ARBA00033738"/>
    </source>
</evidence>
<dbReference type="RefSeq" id="WP_097278584.1">
    <property type="nucleotide sequence ID" value="NZ_OCNJ01000003.1"/>
</dbReference>
<dbReference type="Pfam" id="PF22277">
    <property type="entry name" value="EncFtn-like"/>
    <property type="match status" value="1"/>
</dbReference>
<evidence type="ECO:0000256" key="5">
    <source>
        <dbReference type="ARBA" id="ARBA00033787"/>
    </source>
</evidence>
<protein>
    <recommendedName>
        <fullName evidence="9">Ferritin</fullName>
    </recommendedName>
</protein>
<dbReference type="OrthoDB" id="9796238at2"/>
<evidence type="ECO:0000313" key="8">
    <source>
        <dbReference type="Proteomes" id="UP000219621"/>
    </source>
</evidence>
<dbReference type="AlphaFoldDB" id="A0A286GE67"/>
<comment type="subcellular location">
    <subcellularLocation>
        <location evidence="4">Encapsulin nanocompartment</location>
    </subcellularLocation>
</comment>
<keyword evidence="1" id="KW-0409">Iron storage</keyword>
<dbReference type="EMBL" id="OCNJ01000003">
    <property type="protein sequence ID" value="SOD93811.1"/>
    <property type="molecule type" value="Genomic_DNA"/>
</dbReference>
<evidence type="ECO:0000256" key="2">
    <source>
        <dbReference type="ARBA" id="ARBA00022723"/>
    </source>
</evidence>
<dbReference type="GO" id="GO:0046872">
    <property type="term" value="F:metal ion binding"/>
    <property type="evidence" value="ECO:0007669"/>
    <property type="project" value="UniProtKB-KW"/>
</dbReference>